<keyword evidence="3" id="KW-1185">Reference proteome</keyword>
<name>A0A392S7Y9_9FABA</name>
<dbReference type="EMBL" id="LXQA010331647">
    <property type="protein sequence ID" value="MCI44517.1"/>
    <property type="molecule type" value="Genomic_DNA"/>
</dbReference>
<feature type="region of interest" description="Disordered" evidence="1">
    <location>
        <begin position="1"/>
        <end position="67"/>
    </location>
</feature>
<accession>A0A392S7Y9</accession>
<feature type="compositionally biased region" description="Polar residues" evidence="1">
    <location>
        <begin position="1"/>
        <end position="13"/>
    </location>
</feature>
<comment type="caution">
    <text evidence="2">The sequence shown here is derived from an EMBL/GenBank/DDBJ whole genome shotgun (WGS) entry which is preliminary data.</text>
</comment>
<protein>
    <submittedName>
        <fullName evidence="2">Uncharacterized protein</fullName>
    </submittedName>
</protein>
<dbReference type="AlphaFoldDB" id="A0A392S7Y9"/>
<evidence type="ECO:0000256" key="1">
    <source>
        <dbReference type="SAM" id="MobiDB-lite"/>
    </source>
</evidence>
<feature type="non-terminal residue" evidence="2">
    <location>
        <position position="67"/>
    </location>
</feature>
<organism evidence="2 3">
    <name type="scientific">Trifolium medium</name>
    <dbReference type="NCBI Taxonomy" id="97028"/>
    <lineage>
        <taxon>Eukaryota</taxon>
        <taxon>Viridiplantae</taxon>
        <taxon>Streptophyta</taxon>
        <taxon>Embryophyta</taxon>
        <taxon>Tracheophyta</taxon>
        <taxon>Spermatophyta</taxon>
        <taxon>Magnoliopsida</taxon>
        <taxon>eudicotyledons</taxon>
        <taxon>Gunneridae</taxon>
        <taxon>Pentapetalae</taxon>
        <taxon>rosids</taxon>
        <taxon>fabids</taxon>
        <taxon>Fabales</taxon>
        <taxon>Fabaceae</taxon>
        <taxon>Papilionoideae</taxon>
        <taxon>50 kb inversion clade</taxon>
        <taxon>NPAAA clade</taxon>
        <taxon>Hologalegina</taxon>
        <taxon>IRL clade</taxon>
        <taxon>Trifolieae</taxon>
        <taxon>Trifolium</taxon>
    </lineage>
</organism>
<evidence type="ECO:0000313" key="3">
    <source>
        <dbReference type="Proteomes" id="UP000265520"/>
    </source>
</evidence>
<sequence length="67" mass="7161">MSNTTKSSPIKNQSTVTPSKTRSSRSKSKEGSVIIANAVPIITVHASDSKKKSTKSNSIVKKEKSTK</sequence>
<evidence type="ECO:0000313" key="2">
    <source>
        <dbReference type="EMBL" id="MCI44517.1"/>
    </source>
</evidence>
<reference evidence="2 3" key="1">
    <citation type="journal article" date="2018" name="Front. Plant Sci.">
        <title>Red Clover (Trifolium pratense) and Zigzag Clover (T. medium) - A Picture of Genomic Similarities and Differences.</title>
        <authorList>
            <person name="Dluhosova J."/>
            <person name="Istvanek J."/>
            <person name="Nedelnik J."/>
            <person name="Repkova J."/>
        </authorList>
    </citation>
    <scope>NUCLEOTIDE SEQUENCE [LARGE SCALE GENOMIC DNA]</scope>
    <source>
        <strain evidence="3">cv. 10/8</strain>
        <tissue evidence="2">Leaf</tissue>
    </source>
</reference>
<proteinExistence type="predicted"/>
<dbReference type="Proteomes" id="UP000265520">
    <property type="component" value="Unassembled WGS sequence"/>
</dbReference>